<organism evidence="2 3">
    <name type="scientific">Nezara viridula</name>
    <name type="common">Southern green stink bug</name>
    <name type="synonym">Cimex viridulus</name>
    <dbReference type="NCBI Taxonomy" id="85310"/>
    <lineage>
        <taxon>Eukaryota</taxon>
        <taxon>Metazoa</taxon>
        <taxon>Ecdysozoa</taxon>
        <taxon>Arthropoda</taxon>
        <taxon>Hexapoda</taxon>
        <taxon>Insecta</taxon>
        <taxon>Pterygota</taxon>
        <taxon>Neoptera</taxon>
        <taxon>Paraneoptera</taxon>
        <taxon>Hemiptera</taxon>
        <taxon>Heteroptera</taxon>
        <taxon>Panheteroptera</taxon>
        <taxon>Pentatomomorpha</taxon>
        <taxon>Pentatomoidea</taxon>
        <taxon>Pentatomidae</taxon>
        <taxon>Pentatominae</taxon>
        <taxon>Nezara</taxon>
    </lineage>
</organism>
<dbReference type="AlphaFoldDB" id="A0A9P0H751"/>
<evidence type="ECO:0000313" key="2">
    <source>
        <dbReference type="EMBL" id="CAH1396735.1"/>
    </source>
</evidence>
<dbReference type="Proteomes" id="UP001152798">
    <property type="component" value="Chromosome 3"/>
</dbReference>
<dbReference type="EMBL" id="OV725079">
    <property type="protein sequence ID" value="CAH1396735.1"/>
    <property type="molecule type" value="Genomic_DNA"/>
</dbReference>
<accession>A0A9P0H751</accession>
<evidence type="ECO:0000256" key="1">
    <source>
        <dbReference type="SAM" id="MobiDB-lite"/>
    </source>
</evidence>
<feature type="compositionally biased region" description="Basic and acidic residues" evidence="1">
    <location>
        <begin position="9"/>
        <end position="19"/>
    </location>
</feature>
<proteinExistence type="predicted"/>
<sequence length="197" mass="21843">MKAGPNLEVLHDQSGRREGNSSNGDRQTGNAYHQEEMEGIIPQFHVTGSLLDPISPARWAGHCASASKPQILGTGCERRRGFATKEFNCTRVYALRRSAVRHSYVTGTSPITEAEYRYQLPSASTTSLTSENASFYQRGDKWNVTGYRVVTQSVTGSLPYQLMANWDPSISRRRLIISELTSWACGGHSETPYIALL</sequence>
<evidence type="ECO:0000313" key="3">
    <source>
        <dbReference type="Proteomes" id="UP001152798"/>
    </source>
</evidence>
<gene>
    <name evidence="2" type="ORF">NEZAVI_LOCUS6745</name>
</gene>
<name>A0A9P0H751_NEZVI</name>
<reference evidence="2" key="1">
    <citation type="submission" date="2022-01" db="EMBL/GenBank/DDBJ databases">
        <authorList>
            <person name="King R."/>
        </authorList>
    </citation>
    <scope>NUCLEOTIDE SEQUENCE</scope>
</reference>
<keyword evidence="3" id="KW-1185">Reference proteome</keyword>
<feature type="region of interest" description="Disordered" evidence="1">
    <location>
        <begin position="1"/>
        <end position="29"/>
    </location>
</feature>
<feature type="compositionally biased region" description="Polar residues" evidence="1">
    <location>
        <begin position="20"/>
        <end position="29"/>
    </location>
</feature>
<protein>
    <submittedName>
        <fullName evidence="2">Uncharacterized protein</fullName>
    </submittedName>
</protein>